<keyword evidence="2" id="KW-0732">Signal</keyword>
<feature type="signal peptide" evidence="2">
    <location>
        <begin position="1"/>
        <end position="22"/>
    </location>
</feature>
<evidence type="ECO:0000313" key="4">
    <source>
        <dbReference type="Proteomes" id="UP001596157"/>
    </source>
</evidence>
<feature type="compositionally biased region" description="Basic and acidic residues" evidence="1">
    <location>
        <begin position="75"/>
        <end position="87"/>
    </location>
</feature>
<evidence type="ECO:0000256" key="1">
    <source>
        <dbReference type="SAM" id="MobiDB-lite"/>
    </source>
</evidence>
<evidence type="ECO:0000313" key="3">
    <source>
        <dbReference type="EMBL" id="MFC5289319.1"/>
    </source>
</evidence>
<feature type="region of interest" description="Disordered" evidence="1">
    <location>
        <begin position="75"/>
        <end position="111"/>
    </location>
</feature>
<protein>
    <submittedName>
        <fullName evidence="3">Uncharacterized protein</fullName>
    </submittedName>
</protein>
<keyword evidence="4" id="KW-1185">Reference proteome</keyword>
<dbReference type="EMBL" id="JBHSKF010000010">
    <property type="protein sequence ID" value="MFC5289319.1"/>
    <property type="molecule type" value="Genomic_DNA"/>
</dbReference>
<gene>
    <name evidence="3" type="ORF">ACFPM7_19885</name>
</gene>
<evidence type="ECO:0000256" key="2">
    <source>
        <dbReference type="SAM" id="SignalP"/>
    </source>
</evidence>
<feature type="chain" id="PRO_5046556947" evidence="2">
    <location>
        <begin position="23"/>
        <end position="154"/>
    </location>
</feature>
<sequence>MRTYPGVTRRAVLVGIAVGAVAACTDPEPPPPPDPLSALLVRAEADKALAAAVAAAVPALKASAGEVARVRGDHAAALRAEVERERPPAPSSTTAPPPAPPKAPADAAAAKKALVQALTKAQEEATALVASLPRHRAGMVGSVVAACASLREVL</sequence>
<accession>A0ABW0ET69</accession>
<comment type="caution">
    <text evidence="3">The sequence shown here is derived from an EMBL/GenBank/DDBJ whole genome shotgun (WGS) entry which is preliminary data.</text>
</comment>
<reference evidence="4" key="1">
    <citation type="journal article" date="2019" name="Int. J. Syst. Evol. Microbiol.">
        <title>The Global Catalogue of Microorganisms (GCM) 10K type strain sequencing project: providing services to taxonomists for standard genome sequencing and annotation.</title>
        <authorList>
            <consortium name="The Broad Institute Genomics Platform"/>
            <consortium name="The Broad Institute Genome Sequencing Center for Infectious Disease"/>
            <person name="Wu L."/>
            <person name="Ma J."/>
        </authorList>
    </citation>
    <scope>NUCLEOTIDE SEQUENCE [LARGE SCALE GENOMIC DNA]</scope>
    <source>
        <strain evidence="4">CCUG 59778</strain>
    </source>
</reference>
<dbReference type="PROSITE" id="PS51257">
    <property type="entry name" value="PROKAR_LIPOPROTEIN"/>
    <property type="match status" value="1"/>
</dbReference>
<dbReference type="RefSeq" id="WP_378249163.1">
    <property type="nucleotide sequence ID" value="NZ_JBHSKF010000010.1"/>
</dbReference>
<dbReference type="Proteomes" id="UP001596157">
    <property type="component" value="Unassembled WGS sequence"/>
</dbReference>
<name>A0ABW0ET69_9PSEU</name>
<proteinExistence type="predicted"/>
<organism evidence="3 4">
    <name type="scientific">Actinokineospora guangxiensis</name>
    <dbReference type="NCBI Taxonomy" id="1490288"/>
    <lineage>
        <taxon>Bacteria</taxon>
        <taxon>Bacillati</taxon>
        <taxon>Actinomycetota</taxon>
        <taxon>Actinomycetes</taxon>
        <taxon>Pseudonocardiales</taxon>
        <taxon>Pseudonocardiaceae</taxon>
        <taxon>Actinokineospora</taxon>
    </lineage>
</organism>